<keyword evidence="3" id="KW-0949">S-adenosyl-L-methionine</keyword>
<dbReference type="Proteomes" id="UP001140094">
    <property type="component" value="Unassembled WGS sequence"/>
</dbReference>
<gene>
    <name evidence="5" type="ORF">H4R20_005721</name>
</gene>
<dbReference type="Gene3D" id="3.40.50.150">
    <property type="entry name" value="Vaccinia Virus protein VP39"/>
    <property type="match status" value="1"/>
</dbReference>
<sequence length="277" mass="30089">MHFSETTPTREQLDNVSPQDLRAFYAAKASINPNLSTPSLPPTIPRVFADTVAHEGETTAVMAVSEYQGILQNFFVGFIGAKRILEVGTFTGSSAIFFANALKRNGVAGGPDANGNKPIISLDISEEYANIARKNFVDAGVEDYIEVIVGDARKSLASLEGQTFDIVFLDADKPSYKCYYDTAIEKNIISKNGLIIADNTAFDFVTPYLGISAPVADDAKPLDVSFDAFKGLPSIARAPGLGKAIHEFNEYIRHDPRTEAVLIPLFTGTTFIRILKD</sequence>
<comment type="caution">
    <text evidence="5">The sequence shown here is derived from an EMBL/GenBank/DDBJ whole genome shotgun (WGS) entry which is preliminary data.</text>
</comment>
<protein>
    <recommendedName>
        <fullName evidence="7">S-adenosyl-L-methionine-dependent methyltransferase</fullName>
    </recommendedName>
</protein>
<evidence type="ECO:0000313" key="5">
    <source>
        <dbReference type="EMBL" id="KAJ2795891.1"/>
    </source>
</evidence>
<accession>A0A9W8LQV7</accession>
<dbReference type="InterPro" id="IPR029063">
    <property type="entry name" value="SAM-dependent_MTases_sf"/>
</dbReference>
<keyword evidence="6" id="KW-1185">Reference proteome</keyword>
<dbReference type="CDD" id="cd02440">
    <property type="entry name" value="AdoMet_MTases"/>
    <property type="match status" value="1"/>
</dbReference>
<evidence type="ECO:0000256" key="1">
    <source>
        <dbReference type="ARBA" id="ARBA00022603"/>
    </source>
</evidence>
<name>A0A9W8LQV7_9FUNG</name>
<dbReference type="PANTHER" id="PTHR10509">
    <property type="entry name" value="O-METHYLTRANSFERASE-RELATED"/>
    <property type="match status" value="1"/>
</dbReference>
<keyword evidence="1" id="KW-0489">Methyltransferase</keyword>
<reference evidence="5" key="1">
    <citation type="submission" date="2022-07" db="EMBL/GenBank/DDBJ databases">
        <title>Phylogenomic reconstructions and comparative analyses of Kickxellomycotina fungi.</title>
        <authorList>
            <person name="Reynolds N.K."/>
            <person name="Stajich J.E."/>
            <person name="Barry K."/>
            <person name="Grigoriev I.V."/>
            <person name="Crous P."/>
            <person name="Smith M.E."/>
        </authorList>
    </citation>
    <scope>NUCLEOTIDE SEQUENCE</scope>
    <source>
        <strain evidence="5">NRRL 1565</strain>
    </source>
</reference>
<comment type="similarity">
    <text evidence="4">Belongs to the class I-like SAM-binding methyltransferase superfamily. Cation-dependent O-methyltransferase family.</text>
</comment>
<dbReference type="PROSITE" id="PS51682">
    <property type="entry name" value="SAM_OMT_I"/>
    <property type="match status" value="1"/>
</dbReference>
<dbReference type="InterPro" id="IPR002935">
    <property type="entry name" value="SAM_O-MeTrfase"/>
</dbReference>
<dbReference type="SUPFAM" id="SSF53335">
    <property type="entry name" value="S-adenosyl-L-methionine-dependent methyltransferases"/>
    <property type="match status" value="1"/>
</dbReference>
<evidence type="ECO:0000256" key="4">
    <source>
        <dbReference type="ARBA" id="ARBA00023453"/>
    </source>
</evidence>
<dbReference type="PANTHER" id="PTHR10509:SF14">
    <property type="entry name" value="CAFFEOYL-COA O-METHYLTRANSFERASE 3-RELATED"/>
    <property type="match status" value="1"/>
</dbReference>
<dbReference type="AlphaFoldDB" id="A0A9W8LQV7"/>
<keyword evidence="2" id="KW-0808">Transferase</keyword>
<dbReference type="GO" id="GO:0008171">
    <property type="term" value="F:O-methyltransferase activity"/>
    <property type="evidence" value="ECO:0007669"/>
    <property type="project" value="InterPro"/>
</dbReference>
<evidence type="ECO:0000256" key="2">
    <source>
        <dbReference type="ARBA" id="ARBA00022679"/>
    </source>
</evidence>
<evidence type="ECO:0000256" key="3">
    <source>
        <dbReference type="ARBA" id="ARBA00022691"/>
    </source>
</evidence>
<dbReference type="EMBL" id="JANBUO010002055">
    <property type="protein sequence ID" value="KAJ2795891.1"/>
    <property type="molecule type" value="Genomic_DNA"/>
</dbReference>
<dbReference type="Pfam" id="PF01596">
    <property type="entry name" value="Methyltransf_3"/>
    <property type="match status" value="1"/>
</dbReference>
<evidence type="ECO:0008006" key="7">
    <source>
        <dbReference type="Google" id="ProtNLM"/>
    </source>
</evidence>
<dbReference type="InterPro" id="IPR050362">
    <property type="entry name" value="Cation-dep_OMT"/>
</dbReference>
<proteinExistence type="inferred from homology"/>
<dbReference type="OrthoDB" id="10251242at2759"/>
<dbReference type="GO" id="GO:0008757">
    <property type="term" value="F:S-adenosylmethionine-dependent methyltransferase activity"/>
    <property type="evidence" value="ECO:0007669"/>
    <property type="project" value="TreeGrafter"/>
</dbReference>
<evidence type="ECO:0000313" key="6">
    <source>
        <dbReference type="Proteomes" id="UP001140094"/>
    </source>
</evidence>
<dbReference type="GO" id="GO:0032259">
    <property type="term" value="P:methylation"/>
    <property type="evidence" value="ECO:0007669"/>
    <property type="project" value="UniProtKB-KW"/>
</dbReference>
<organism evidence="5 6">
    <name type="scientific">Coemansia guatemalensis</name>
    <dbReference type="NCBI Taxonomy" id="2761395"/>
    <lineage>
        <taxon>Eukaryota</taxon>
        <taxon>Fungi</taxon>
        <taxon>Fungi incertae sedis</taxon>
        <taxon>Zoopagomycota</taxon>
        <taxon>Kickxellomycotina</taxon>
        <taxon>Kickxellomycetes</taxon>
        <taxon>Kickxellales</taxon>
        <taxon>Kickxellaceae</taxon>
        <taxon>Coemansia</taxon>
    </lineage>
</organism>